<feature type="binding site" evidence="11">
    <location>
        <position position="91"/>
    </location>
    <ligand>
        <name>[4Fe-4S] cluster</name>
        <dbReference type="ChEBI" id="CHEBI:49883"/>
    </ligand>
</feature>
<evidence type="ECO:0000256" key="4">
    <source>
        <dbReference type="ARBA" id="ARBA00022723"/>
    </source>
</evidence>
<proteinExistence type="inferred from homology"/>
<comment type="PTM">
    <text evidence="11">The Fe-S cluster can be nitrosylated by nitric oxide (NO).</text>
</comment>
<dbReference type="PROSITE" id="PS51674">
    <property type="entry name" value="4FE4S_WBL"/>
    <property type="match status" value="1"/>
</dbReference>
<evidence type="ECO:0000313" key="15">
    <source>
        <dbReference type="Proteomes" id="UP001501303"/>
    </source>
</evidence>
<dbReference type="EMBL" id="BAAAMJ010000010">
    <property type="protein sequence ID" value="GAA1905003.1"/>
    <property type="molecule type" value="Genomic_DNA"/>
</dbReference>
<keyword evidence="5 11" id="KW-0408">Iron</keyword>
<comment type="similarity">
    <text evidence="2 11">Belongs to the WhiB family.</text>
</comment>
<comment type="function">
    <text evidence="11">Acts as a transcriptional regulator. Probably redox-responsive. The apo- but not holo-form probably binds DNA.</text>
</comment>
<feature type="region of interest" description="Disordered" evidence="12">
    <location>
        <begin position="1"/>
        <end position="20"/>
    </location>
</feature>
<comment type="subcellular location">
    <subcellularLocation>
        <location evidence="1 11">Cytoplasm</location>
    </subcellularLocation>
</comment>
<reference evidence="14 15" key="1">
    <citation type="journal article" date="2019" name="Int. J. Syst. Evol. Microbiol.">
        <title>The Global Catalogue of Microorganisms (GCM) 10K type strain sequencing project: providing services to taxonomists for standard genome sequencing and annotation.</title>
        <authorList>
            <consortium name="The Broad Institute Genomics Platform"/>
            <consortium name="The Broad Institute Genome Sequencing Center for Infectious Disease"/>
            <person name="Wu L."/>
            <person name="Ma J."/>
        </authorList>
    </citation>
    <scope>NUCLEOTIDE SEQUENCE [LARGE SCALE GENOMIC DNA]</scope>
    <source>
        <strain evidence="14 15">JCM 13581</strain>
    </source>
</reference>
<accession>A0ABN2NYF2</accession>
<dbReference type="InterPro" id="IPR034768">
    <property type="entry name" value="4FE4S_WBL"/>
</dbReference>
<dbReference type="Pfam" id="PF02467">
    <property type="entry name" value="Whib"/>
    <property type="match status" value="1"/>
</dbReference>
<keyword evidence="11" id="KW-0963">Cytoplasm</keyword>
<comment type="PTM">
    <text evidence="11">Upon Fe-S cluster removal intramolecular disulfide bonds are formed.</text>
</comment>
<evidence type="ECO:0000256" key="2">
    <source>
        <dbReference type="ARBA" id="ARBA00006597"/>
    </source>
</evidence>
<evidence type="ECO:0000256" key="9">
    <source>
        <dbReference type="ARBA" id="ARBA00023157"/>
    </source>
</evidence>
<feature type="binding site" evidence="11">
    <location>
        <position position="94"/>
    </location>
    <ligand>
        <name>[4Fe-4S] cluster</name>
        <dbReference type="ChEBI" id="CHEBI:49883"/>
    </ligand>
</feature>
<evidence type="ECO:0000256" key="10">
    <source>
        <dbReference type="ARBA" id="ARBA00023163"/>
    </source>
</evidence>
<dbReference type="PANTHER" id="PTHR38839">
    <property type="entry name" value="TRANSCRIPTIONAL REGULATOR WHID-RELATED"/>
    <property type="match status" value="1"/>
</dbReference>
<feature type="region of interest" description="Disordered" evidence="12">
    <location>
        <begin position="34"/>
        <end position="53"/>
    </location>
</feature>
<evidence type="ECO:0000256" key="8">
    <source>
        <dbReference type="ARBA" id="ARBA00023125"/>
    </source>
</evidence>
<dbReference type="Proteomes" id="UP001501303">
    <property type="component" value="Unassembled WGS sequence"/>
</dbReference>
<keyword evidence="9 11" id="KW-1015">Disulfide bond</keyword>
<feature type="binding site" evidence="11">
    <location>
        <position position="61"/>
    </location>
    <ligand>
        <name>[4Fe-4S] cluster</name>
        <dbReference type="ChEBI" id="CHEBI:49883"/>
    </ligand>
</feature>
<comment type="caution">
    <text evidence="14">The sequence shown here is derived from an EMBL/GenBank/DDBJ whole genome shotgun (WGS) entry which is preliminary data.</text>
</comment>
<organism evidence="14 15">
    <name type="scientific">Streptomyces sodiiphilus</name>
    <dbReference type="NCBI Taxonomy" id="226217"/>
    <lineage>
        <taxon>Bacteria</taxon>
        <taxon>Bacillati</taxon>
        <taxon>Actinomycetota</taxon>
        <taxon>Actinomycetes</taxon>
        <taxon>Kitasatosporales</taxon>
        <taxon>Streptomycetaceae</taxon>
        <taxon>Streptomyces</taxon>
    </lineage>
</organism>
<evidence type="ECO:0000256" key="11">
    <source>
        <dbReference type="HAMAP-Rule" id="MF_01479"/>
    </source>
</evidence>
<feature type="region of interest" description="Disordered" evidence="12">
    <location>
        <begin position="128"/>
        <end position="147"/>
    </location>
</feature>
<feature type="compositionally biased region" description="Polar residues" evidence="12">
    <location>
        <begin position="34"/>
        <end position="48"/>
    </location>
</feature>
<dbReference type="InterPro" id="IPR003482">
    <property type="entry name" value="Whib"/>
</dbReference>
<dbReference type="HAMAP" id="MF_01479">
    <property type="entry name" value="WhiB"/>
    <property type="match status" value="1"/>
</dbReference>
<evidence type="ECO:0000256" key="6">
    <source>
        <dbReference type="ARBA" id="ARBA00023014"/>
    </source>
</evidence>
<keyword evidence="7 11" id="KW-0805">Transcription regulation</keyword>
<evidence type="ECO:0000313" key="14">
    <source>
        <dbReference type="EMBL" id="GAA1905003.1"/>
    </source>
</evidence>
<keyword evidence="4 11" id="KW-0479">Metal-binding</keyword>
<feature type="domain" description="4Fe-4S Wbl-type" evidence="13">
    <location>
        <begin position="60"/>
        <end position="124"/>
    </location>
</feature>
<comment type="cofactor">
    <cofactor evidence="11">
        <name>[4Fe-4S] cluster</name>
        <dbReference type="ChEBI" id="CHEBI:49883"/>
    </cofactor>
    <text evidence="11">Binds 1 [4Fe-4S] cluster per subunit. Following nitrosylation of the [4Fe-4S] cluster binds 1 [4Fe-8(NO)] cluster per subunit.</text>
</comment>
<gene>
    <name evidence="11" type="primary">whiB</name>
    <name evidence="14" type="ORF">GCM10009716_13710</name>
</gene>
<keyword evidence="6 11" id="KW-0411">Iron-sulfur</keyword>
<name>A0ABN2NYF2_9ACTN</name>
<evidence type="ECO:0000256" key="5">
    <source>
        <dbReference type="ARBA" id="ARBA00023004"/>
    </source>
</evidence>
<feature type="binding site" evidence="11">
    <location>
        <position position="100"/>
    </location>
    <ligand>
        <name>[4Fe-4S] cluster</name>
        <dbReference type="ChEBI" id="CHEBI:49883"/>
    </ligand>
</feature>
<evidence type="ECO:0000259" key="13">
    <source>
        <dbReference type="PROSITE" id="PS51674"/>
    </source>
</evidence>
<protein>
    <recommendedName>
        <fullName evidence="11">Transcriptional regulator WhiB</fullName>
    </recommendedName>
</protein>
<evidence type="ECO:0000256" key="3">
    <source>
        <dbReference type="ARBA" id="ARBA00022485"/>
    </source>
</evidence>
<keyword evidence="8 11" id="KW-0238">DNA-binding</keyword>
<evidence type="ECO:0000256" key="7">
    <source>
        <dbReference type="ARBA" id="ARBA00023015"/>
    </source>
</evidence>
<sequence length="147" mass="16071">MSIAVQSETGEGPTAEQSDTVAVVRSLTVLQPPQEPQWSTAVPVQRSPQDLAGPWHAEAACRRDEAGLFFAPSQEPTASRLSREQAAKSVCSRCPVLVECREHALLQPEPYGVWGGLTAAERRVVLSRRRRREAAEATAQRDVTRIA</sequence>
<evidence type="ECO:0000256" key="1">
    <source>
        <dbReference type="ARBA" id="ARBA00004496"/>
    </source>
</evidence>
<evidence type="ECO:0000256" key="12">
    <source>
        <dbReference type="SAM" id="MobiDB-lite"/>
    </source>
</evidence>
<keyword evidence="3 11" id="KW-0004">4Fe-4S</keyword>
<keyword evidence="15" id="KW-1185">Reference proteome</keyword>
<keyword evidence="10 11" id="KW-0804">Transcription</keyword>